<dbReference type="Pfam" id="PF13749">
    <property type="entry name" value="HATPase_c_4"/>
    <property type="match status" value="1"/>
</dbReference>
<feature type="domain" description="Schlafen AlbA-2" evidence="1">
    <location>
        <begin position="32"/>
        <end position="153"/>
    </location>
</feature>
<evidence type="ECO:0000313" key="3">
    <source>
        <dbReference type="Proteomes" id="UP000823633"/>
    </source>
</evidence>
<comment type="caution">
    <text evidence="2">The sequence shown here is derived from an EMBL/GenBank/DDBJ whole genome shotgun (WGS) entry which is preliminary data.</text>
</comment>
<dbReference type="InterPro" id="IPR038475">
    <property type="entry name" value="RecG_C_sf"/>
</dbReference>
<dbReference type="PANTHER" id="PTHR30595">
    <property type="entry name" value="GLPR-RELATED TRANSCRIPTIONAL REPRESSOR"/>
    <property type="match status" value="1"/>
</dbReference>
<accession>A0A9D9E7N8</accession>
<dbReference type="Pfam" id="PF04326">
    <property type="entry name" value="SLFN_AlbA_2"/>
    <property type="match status" value="1"/>
</dbReference>
<organism evidence="2 3">
    <name type="scientific">Candidatus Aphodenecus pullistercoris</name>
    <dbReference type="NCBI Taxonomy" id="2840669"/>
    <lineage>
        <taxon>Bacteria</taxon>
        <taxon>Pseudomonadati</taxon>
        <taxon>Spirochaetota</taxon>
        <taxon>Spirochaetia</taxon>
        <taxon>Spirochaetales</taxon>
        <taxon>Candidatus Aphodenecus</taxon>
    </lineage>
</organism>
<reference evidence="2" key="1">
    <citation type="submission" date="2020-10" db="EMBL/GenBank/DDBJ databases">
        <authorList>
            <person name="Gilroy R."/>
        </authorList>
    </citation>
    <scope>NUCLEOTIDE SEQUENCE</scope>
    <source>
        <strain evidence="2">11167</strain>
    </source>
</reference>
<evidence type="ECO:0000313" key="2">
    <source>
        <dbReference type="EMBL" id="MBO8442716.1"/>
    </source>
</evidence>
<evidence type="ECO:0000259" key="1">
    <source>
        <dbReference type="Pfam" id="PF04326"/>
    </source>
</evidence>
<dbReference type="EMBL" id="JADIMU010000019">
    <property type="protein sequence ID" value="MBO8442716.1"/>
    <property type="molecule type" value="Genomic_DNA"/>
</dbReference>
<dbReference type="InterPro" id="IPR007421">
    <property type="entry name" value="Schlafen_AlbA_2_dom"/>
</dbReference>
<dbReference type="Gene3D" id="3.30.565.60">
    <property type="match status" value="1"/>
</dbReference>
<reference evidence="2" key="2">
    <citation type="journal article" date="2021" name="PeerJ">
        <title>Extensive microbial diversity within the chicken gut microbiome revealed by metagenomics and culture.</title>
        <authorList>
            <person name="Gilroy R."/>
            <person name="Ravi A."/>
            <person name="Getino M."/>
            <person name="Pursley I."/>
            <person name="Horton D.L."/>
            <person name="Alikhan N.F."/>
            <person name="Baker D."/>
            <person name="Gharbi K."/>
            <person name="Hall N."/>
            <person name="Watson M."/>
            <person name="Adriaenssens E.M."/>
            <person name="Foster-Nyarko E."/>
            <person name="Jarju S."/>
            <person name="Secka A."/>
            <person name="Antonio M."/>
            <person name="Oren A."/>
            <person name="Chaudhuri R.R."/>
            <person name="La Ragione R."/>
            <person name="Hildebrand F."/>
            <person name="Pallen M.J."/>
        </authorList>
    </citation>
    <scope>NUCLEOTIDE SEQUENCE</scope>
    <source>
        <strain evidence="2">11167</strain>
    </source>
</reference>
<dbReference type="Gene3D" id="3.30.950.30">
    <property type="entry name" value="Schlafen, AAA domain"/>
    <property type="match status" value="1"/>
</dbReference>
<dbReference type="AlphaFoldDB" id="A0A9D9E7N8"/>
<sequence>MTAGWSHDNLLHMERETDYKSLVSVLRSFEKEEDWFEFKVGNSNPEKIGEYVSALANSAAYSGHQYGYVVWGVDDATHELVGTSFRPSMEKKGNMELRSWLMTKLEPKVEISFIELDVDGHHVAILEVPAAIYCPVRFADTGYIRVGSVTQRLSAHPEIERNLWAMLDMRDVETRMAEENLSGDDLVEKLDFDAYYQYQGLPLPRNRAEWFSSFEREGFIVHNDDGKYGITVFGALLFARKLSLLGAMVKWKGIRVVCYKGNGRLNSIADVTFDEGYVMAFGKVVDLISFHLSEGEEIGQGQRVSRISLPLVAVRELLANLLIHQDLAAVDRPPTIEMFDDRLEGTSPGGLLVPQDRILDALPQTRNKNMVNYLRRIRFCEERGSGFDRIEASMADMCKASAQVVDGGSFTTIRLYKATGYEAWTKEQRLWTLYMAVCMGYISSAPVSNADIRGRMGIRTSSSALVSRLAAESIGQGRIRIQDETAGAKARRYVPYWA</sequence>
<dbReference type="Proteomes" id="UP000823633">
    <property type="component" value="Unassembled WGS sequence"/>
</dbReference>
<dbReference type="InterPro" id="IPR038461">
    <property type="entry name" value="Schlafen_AlbA_2_dom_sf"/>
</dbReference>
<proteinExistence type="predicted"/>
<dbReference type="PANTHER" id="PTHR30595:SF6">
    <property type="entry name" value="SCHLAFEN ALBA-2 DOMAIN-CONTAINING PROTEIN"/>
    <property type="match status" value="1"/>
</dbReference>
<gene>
    <name evidence="2" type="ORF">IAC42_03020</name>
</gene>
<name>A0A9D9E7N8_9SPIR</name>
<protein>
    <submittedName>
        <fullName evidence="2">DNA binding domain-containing protein</fullName>
    </submittedName>
</protein>